<organism evidence="1 2">
    <name type="scientific">Xenopus laevis</name>
    <name type="common">African clawed frog</name>
    <dbReference type="NCBI Taxonomy" id="8355"/>
    <lineage>
        <taxon>Eukaryota</taxon>
        <taxon>Metazoa</taxon>
        <taxon>Chordata</taxon>
        <taxon>Craniata</taxon>
        <taxon>Vertebrata</taxon>
        <taxon>Euteleostomi</taxon>
        <taxon>Amphibia</taxon>
        <taxon>Batrachia</taxon>
        <taxon>Anura</taxon>
        <taxon>Pipoidea</taxon>
        <taxon>Pipidae</taxon>
        <taxon>Xenopodinae</taxon>
        <taxon>Xenopus</taxon>
        <taxon>Xenopus</taxon>
    </lineage>
</organism>
<evidence type="ECO:0000313" key="1">
    <source>
        <dbReference type="EMBL" id="OCT95914.1"/>
    </source>
</evidence>
<dbReference type="Proteomes" id="UP000694892">
    <property type="component" value="Chromosome 2L"/>
</dbReference>
<proteinExistence type="predicted"/>
<dbReference type="AlphaFoldDB" id="A0A974HZB5"/>
<sequence>MLEAQCISEVQAAVISHLSVLKFSHIGNTVCGQEGSKSIGHCGLNHKGGKVQDDHLLLGSTPPQISMKFVR</sequence>
<protein>
    <submittedName>
        <fullName evidence="1">Uncharacterized protein</fullName>
    </submittedName>
</protein>
<reference evidence="2" key="1">
    <citation type="journal article" date="2016" name="Nature">
        <title>Genome evolution in the allotetraploid frog Xenopus laevis.</title>
        <authorList>
            <person name="Session A.M."/>
            <person name="Uno Y."/>
            <person name="Kwon T."/>
            <person name="Chapman J.A."/>
            <person name="Toyoda A."/>
            <person name="Takahashi S."/>
            <person name="Fukui A."/>
            <person name="Hikosaka A."/>
            <person name="Suzuki A."/>
            <person name="Kondo M."/>
            <person name="van Heeringen S.J."/>
            <person name="Quigley I."/>
            <person name="Heinz S."/>
            <person name="Ogino H."/>
            <person name="Ochi H."/>
            <person name="Hellsten U."/>
            <person name="Lyons J.B."/>
            <person name="Simakov O."/>
            <person name="Putnam N."/>
            <person name="Stites J."/>
            <person name="Kuroki Y."/>
            <person name="Tanaka T."/>
            <person name="Michiue T."/>
            <person name="Watanabe M."/>
            <person name="Bogdanovic O."/>
            <person name="Lister R."/>
            <person name="Georgiou G."/>
            <person name="Paranjpe S.S."/>
            <person name="van Kruijsbergen I."/>
            <person name="Shu S."/>
            <person name="Carlson J."/>
            <person name="Kinoshita T."/>
            <person name="Ohta Y."/>
            <person name="Mawaribuchi S."/>
            <person name="Jenkins J."/>
            <person name="Grimwood J."/>
            <person name="Schmutz J."/>
            <person name="Mitros T."/>
            <person name="Mozaffari S.V."/>
            <person name="Suzuki Y."/>
            <person name="Haramoto Y."/>
            <person name="Yamamoto T.S."/>
            <person name="Takagi C."/>
            <person name="Heald R."/>
            <person name="Miller K."/>
            <person name="Haudenschild C."/>
            <person name="Kitzman J."/>
            <person name="Nakayama T."/>
            <person name="Izutsu Y."/>
            <person name="Robert J."/>
            <person name="Fortriede J."/>
            <person name="Burns K."/>
            <person name="Lotay V."/>
            <person name="Karimi K."/>
            <person name="Yasuoka Y."/>
            <person name="Dichmann D.S."/>
            <person name="Flajnik M.F."/>
            <person name="Houston D.W."/>
            <person name="Shendure J."/>
            <person name="DuPasquier L."/>
            <person name="Vize P.D."/>
            <person name="Zorn A.M."/>
            <person name="Ito M."/>
            <person name="Marcotte E.M."/>
            <person name="Wallingford J.B."/>
            <person name="Ito Y."/>
            <person name="Asashima M."/>
            <person name="Ueno N."/>
            <person name="Matsuda Y."/>
            <person name="Veenstra G.J."/>
            <person name="Fujiyama A."/>
            <person name="Harland R.M."/>
            <person name="Taira M."/>
            <person name="Rokhsar D.S."/>
        </authorList>
    </citation>
    <scope>NUCLEOTIDE SEQUENCE [LARGE SCALE GENOMIC DNA]</scope>
    <source>
        <strain evidence="2">J</strain>
    </source>
</reference>
<evidence type="ECO:0000313" key="2">
    <source>
        <dbReference type="Proteomes" id="UP000694892"/>
    </source>
</evidence>
<gene>
    <name evidence="1" type="ORF">XELAEV_18013603mg</name>
</gene>
<accession>A0A974HZB5</accession>
<name>A0A974HZB5_XENLA</name>
<dbReference type="EMBL" id="CM004468">
    <property type="protein sequence ID" value="OCT95914.1"/>
    <property type="molecule type" value="Genomic_DNA"/>
</dbReference>